<gene>
    <name evidence="2" type="ORF">SAMN05216258_11649</name>
</gene>
<dbReference type="STRING" id="1114924.SAMN05216258_11649"/>
<sequence>MTQTPPLSGVIPYIGLNGRAAEASAFWTRAFGATEVARMPSEDPDRLIHLQMEINGGGLMASDMSDPASPYVPPQGFHLQIVVDDADAWWARALEAGCEVSVPLQTMFWGDRWGMVVDPFGLLWAVDEPAAGEA</sequence>
<dbReference type="RefSeq" id="WP_092865681.1">
    <property type="nucleotide sequence ID" value="NZ_FOQH01000016.1"/>
</dbReference>
<reference evidence="2 3" key="1">
    <citation type="submission" date="2016-10" db="EMBL/GenBank/DDBJ databases">
        <authorList>
            <person name="de Groot N.N."/>
        </authorList>
    </citation>
    <scope>NUCLEOTIDE SEQUENCE [LARGE SCALE GENOMIC DNA]</scope>
    <source>
        <strain evidence="2 3">CGMCC 1.11030</strain>
    </source>
</reference>
<keyword evidence="3" id="KW-1185">Reference proteome</keyword>
<evidence type="ECO:0000313" key="3">
    <source>
        <dbReference type="Proteomes" id="UP000199377"/>
    </source>
</evidence>
<dbReference type="InterPro" id="IPR037523">
    <property type="entry name" value="VOC_core"/>
</dbReference>
<dbReference type="CDD" id="cd07246">
    <property type="entry name" value="VOC_like"/>
    <property type="match status" value="1"/>
</dbReference>
<dbReference type="Pfam" id="PF00903">
    <property type="entry name" value="Glyoxalase"/>
    <property type="match status" value="1"/>
</dbReference>
<evidence type="ECO:0000259" key="1">
    <source>
        <dbReference type="PROSITE" id="PS51819"/>
    </source>
</evidence>
<organism evidence="2 3">
    <name type="scientific">Albimonas pacifica</name>
    <dbReference type="NCBI Taxonomy" id="1114924"/>
    <lineage>
        <taxon>Bacteria</taxon>
        <taxon>Pseudomonadati</taxon>
        <taxon>Pseudomonadota</taxon>
        <taxon>Alphaproteobacteria</taxon>
        <taxon>Rhodobacterales</taxon>
        <taxon>Paracoccaceae</taxon>
        <taxon>Albimonas</taxon>
    </lineage>
</organism>
<dbReference type="PANTHER" id="PTHR34109">
    <property type="entry name" value="BNAUNNG04460D PROTEIN-RELATED"/>
    <property type="match status" value="1"/>
</dbReference>
<dbReference type="PROSITE" id="PS51819">
    <property type="entry name" value="VOC"/>
    <property type="match status" value="1"/>
</dbReference>
<dbReference type="Proteomes" id="UP000199377">
    <property type="component" value="Unassembled WGS sequence"/>
</dbReference>
<name>A0A1I3PDB2_9RHOB</name>
<accession>A0A1I3PDB2</accession>
<dbReference type="InterPro" id="IPR029068">
    <property type="entry name" value="Glyas_Bleomycin-R_OHBP_Dase"/>
</dbReference>
<protein>
    <submittedName>
        <fullName evidence="2">PhnB protein</fullName>
    </submittedName>
</protein>
<feature type="domain" description="VOC" evidence="1">
    <location>
        <begin position="9"/>
        <end position="129"/>
    </location>
</feature>
<dbReference type="OrthoDB" id="9795306at2"/>
<dbReference type="InterPro" id="IPR004360">
    <property type="entry name" value="Glyas_Fos-R_dOase_dom"/>
</dbReference>
<dbReference type="SUPFAM" id="SSF54593">
    <property type="entry name" value="Glyoxalase/Bleomycin resistance protein/Dihydroxybiphenyl dioxygenase"/>
    <property type="match status" value="1"/>
</dbReference>
<evidence type="ECO:0000313" key="2">
    <source>
        <dbReference type="EMBL" id="SFJ19452.1"/>
    </source>
</evidence>
<dbReference type="PANTHER" id="PTHR34109:SF1">
    <property type="entry name" value="VOC DOMAIN-CONTAINING PROTEIN"/>
    <property type="match status" value="1"/>
</dbReference>
<dbReference type="AlphaFoldDB" id="A0A1I3PDB2"/>
<dbReference type="EMBL" id="FOQH01000016">
    <property type="protein sequence ID" value="SFJ19452.1"/>
    <property type="molecule type" value="Genomic_DNA"/>
</dbReference>
<proteinExistence type="predicted"/>
<dbReference type="Gene3D" id="3.10.180.10">
    <property type="entry name" value="2,3-Dihydroxybiphenyl 1,2-Dioxygenase, domain 1"/>
    <property type="match status" value="1"/>
</dbReference>